<feature type="region of interest" description="Disordered" evidence="2">
    <location>
        <begin position="183"/>
        <end position="253"/>
    </location>
</feature>
<dbReference type="InterPro" id="IPR042277">
    <property type="entry name" value="IST1-like"/>
</dbReference>
<evidence type="ECO:0000313" key="4">
    <source>
        <dbReference type="Proteomes" id="UP000239563"/>
    </source>
</evidence>
<gene>
    <name evidence="3" type="ORF">SRS1_14332</name>
</gene>
<proteinExistence type="inferred from homology"/>
<evidence type="ECO:0000313" key="3">
    <source>
        <dbReference type="EMBL" id="SJX63578.1"/>
    </source>
</evidence>
<feature type="compositionally biased region" description="Acidic residues" evidence="2">
    <location>
        <begin position="187"/>
        <end position="196"/>
    </location>
</feature>
<feature type="compositionally biased region" description="Basic and acidic residues" evidence="2">
    <location>
        <begin position="197"/>
        <end position="217"/>
    </location>
</feature>
<reference evidence="3 4" key="1">
    <citation type="submission" date="2017-02" db="EMBL/GenBank/DDBJ databases">
        <authorList>
            <person name="Peterson S.W."/>
        </authorList>
    </citation>
    <scope>NUCLEOTIDE SEQUENCE [LARGE SCALE GENOMIC DNA]</scope>
    <source>
        <strain evidence="3 4">SRS1_H2-8</strain>
    </source>
</reference>
<dbReference type="EMBL" id="LT795061">
    <property type="protein sequence ID" value="SJX63578.1"/>
    <property type="molecule type" value="Genomic_DNA"/>
</dbReference>
<protein>
    <submittedName>
        <fullName evidence="3">Related to IST1-protein with a positive role in the multivesicular body sorting pathway</fullName>
    </submittedName>
</protein>
<dbReference type="GO" id="GO:0015031">
    <property type="term" value="P:protein transport"/>
    <property type="evidence" value="ECO:0007669"/>
    <property type="project" value="InterPro"/>
</dbReference>
<accession>A0A2N8UFN7</accession>
<dbReference type="Gene3D" id="1.20.1260.60">
    <property type="entry name" value="Vacuolar protein sorting-associated protein Ist1"/>
    <property type="match status" value="1"/>
</dbReference>
<dbReference type="Pfam" id="PF03398">
    <property type="entry name" value="Ist1"/>
    <property type="match status" value="1"/>
</dbReference>
<evidence type="ECO:0000256" key="2">
    <source>
        <dbReference type="SAM" id="MobiDB-lite"/>
    </source>
</evidence>
<dbReference type="InterPro" id="IPR005061">
    <property type="entry name" value="Ist1"/>
</dbReference>
<organism evidence="3 4">
    <name type="scientific">Sporisorium reilianum f. sp. reilianum</name>
    <dbReference type="NCBI Taxonomy" id="72559"/>
    <lineage>
        <taxon>Eukaryota</taxon>
        <taxon>Fungi</taxon>
        <taxon>Dikarya</taxon>
        <taxon>Basidiomycota</taxon>
        <taxon>Ustilaginomycotina</taxon>
        <taxon>Ustilaginomycetes</taxon>
        <taxon>Ustilaginales</taxon>
        <taxon>Ustilaginaceae</taxon>
        <taxon>Sporisorium</taxon>
    </lineage>
</organism>
<name>A0A2N8UFN7_9BASI</name>
<sequence>MVPYNGARTKVQLKLTIQRCKMLQEKKEAMAKQARRDISALVEKGKLETARIKTEGIISEDIHLELLELMELYAETLLARFALLDLPTREADVSILPALASIIHAAPRTELKELHVLREMLMAKFGREFAQDIMDNKDSCVPERVMNKLLVDAPDFKLVDLYIFEICKAYDVPFSSPYLPETKVEQEQEQVEEQVGDADKVTNDEADKEKAADKETAKPATTGAKTDGAANDAKQPQAAPPRQKTDKEEYDSLEARFAALKRK</sequence>
<comment type="similarity">
    <text evidence="1">Belongs to the IST1 family.</text>
</comment>
<dbReference type="PANTHER" id="PTHR12161">
    <property type="entry name" value="IST1 FAMILY MEMBER"/>
    <property type="match status" value="1"/>
</dbReference>
<dbReference type="AlphaFoldDB" id="A0A2N8UFN7"/>
<dbReference type="Proteomes" id="UP000239563">
    <property type="component" value="Chromosome VIII"/>
</dbReference>
<dbReference type="PANTHER" id="PTHR12161:SF5">
    <property type="entry name" value="IST1 HOMOLOG"/>
    <property type="match status" value="1"/>
</dbReference>
<dbReference type="FunFam" id="1.20.1260.60:FF:000002">
    <property type="entry name" value="Vacuolar protein sorting-associated protein IST1"/>
    <property type="match status" value="1"/>
</dbReference>
<evidence type="ECO:0000256" key="1">
    <source>
        <dbReference type="ARBA" id="ARBA00005536"/>
    </source>
</evidence>